<organism evidence="1 2">
    <name type="scientific">Elysia crispata</name>
    <name type="common">lettuce slug</name>
    <dbReference type="NCBI Taxonomy" id="231223"/>
    <lineage>
        <taxon>Eukaryota</taxon>
        <taxon>Metazoa</taxon>
        <taxon>Spiralia</taxon>
        <taxon>Lophotrochozoa</taxon>
        <taxon>Mollusca</taxon>
        <taxon>Gastropoda</taxon>
        <taxon>Heterobranchia</taxon>
        <taxon>Euthyneura</taxon>
        <taxon>Panpulmonata</taxon>
        <taxon>Sacoglossa</taxon>
        <taxon>Placobranchoidea</taxon>
        <taxon>Plakobranchidae</taxon>
        <taxon>Elysia</taxon>
    </lineage>
</organism>
<proteinExistence type="predicted"/>
<gene>
    <name evidence="1" type="ORF">RRG08_000130</name>
</gene>
<comment type="caution">
    <text evidence="1">The sequence shown here is derived from an EMBL/GenBank/DDBJ whole genome shotgun (WGS) entry which is preliminary data.</text>
</comment>
<dbReference type="AlphaFoldDB" id="A0AAE0YVF9"/>
<evidence type="ECO:0000313" key="1">
    <source>
        <dbReference type="EMBL" id="KAK3757615.1"/>
    </source>
</evidence>
<protein>
    <submittedName>
        <fullName evidence="1">Uncharacterized protein</fullName>
    </submittedName>
</protein>
<keyword evidence="2" id="KW-1185">Reference proteome</keyword>
<dbReference type="Proteomes" id="UP001283361">
    <property type="component" value="Unassembled WGS sequence"/>
</dbReference>
<accession>A0AAE0YVF9</accession>
<dbReference type="EMBL" id="JAWDGP010005352">
    <property type="protein sequence ID" value="KAK3757615.1"/>
    <property type="molecule type" value="Genomic_DNA"/>
</dbReference>
<evidence type="ECO:0000313" key="2">
    <source>
        <dbReference type="Proteomes" id="UP001283361"/>
    </source>
</evidence>
<reference evidence="1" key="1">
    <citation type="journal article" date="2023" name="G3 (Bethesda)">
        <title>A reference genome for the long-term kleptoplast-retaining sea slug Elysia crispata morphotype clarki.</title>
        <authorList>
            <person name="Eastman K.E."/>
            <person name="Pendleton A.L."/>
            <person name="Shaikh M.A."/>
            <person name="Suttiyut T."/>
            <person name="Ogas R."/>
            <person name="Tomko P."/>
            <person name="Gavelis G."/>
            <person name="Widhalm J.R."/>
            <person name="Wisecaver J.H."/>
        </authorList>
    </citation>
    <scope>NUCLEOTIDE SEQUENCE</scope>
    <source>
        <strain evidence="1">ECLA1</strain>
    </source>
</reference>
<sequence length="174" mass="19589">MCKKGWHFKPSSALTEERQAKYNTDAKSCVRFNALQEMRGREVQIQEQNLKKKKKRIKLSPGRESFSGAAIHSTPSDAFPISLGHQSSFENTVCFYILSGGIFRILKGLTQSPLYFPRCMILMIYKGVLKLFIPHWAAQHQRVVLCAQPPASGDGDLDIPHIQPMCGSTNPERP</sequence>
<name>A0AAE0YVF9_9GAST</name>